<feature type="domain" description="Peptidase M24" evidence="1">
    <location>
        <begin position="164"/>
        <end position="373"/>
    </location>
</feature>
<dbReference type="InterPro" id="IPR036005">
    <property type="entry name" value="Creatinase/aminopeptidase-like"/>
</dbReference>
<dbReference type="SUPFAM" id="SSF53092">
    <property type="entry name" value="Creatinase/prolidase N-terminal domain"/>
    <property type="match status" value="1"/>
</dbReference>
<comment type="caution">
    <text evidence="3">The sequence shown here is derived from an EMBL/GenBank/DDBJ whole genome shotgun (WGS) entry which is preliminary data.</text>
</comment>
<dbReference type="Gene3D" id="3.90.230.10">
    <property type="entry name" value="Creatinase/methionine aminopeptidase superfamily"/>
    <property type="match status" value="1"/>
</dbReference>
<evidence type="ECO:0000259" key="1">
    <source>
        <dbReference type="Pfam" id="PF00557"/>
    </source>
</evidence>
<dbReference type="EMBL" id="VLXZ01000001">
    <property type="protein sequence ID" value="TSB48295.1"/>
    <property type="molecule type" value="Genomic_DNA"/>
</dbReference>
<dbReference type="OrthoDB" id="9761809at2"/>
<dbReference type="RefSeq" id="WP_143846640.1">
    <property type="nucleotide sequence ID" value="NZ_VLXZ01000001.1"/>
</dbReference>
<proteinExistence type="predicted"/>
<dbReference type="Pfam" id="PF01321">
    <property type="entry name" value="Creatinase_N"/>
    <property type="match status" value="1"/>
</dbReference>
<dbReference type="AlphaFoldDB" id="A0A554A3N7"/>
<protein>
    <submittedName>
        <fullName evidence="3">M24 family metallopeptidase</fullName>
    </submittedName>
</protein>
<dbReference type="CDD" id="cd01066">
    <property type="entry name" value="APP_MetAP"/>
    <property type="match status" value="1"/>
</dbReference>
<sequence length="397" mass="44419">MLSFTLEEYQERLGKTKEKMAAAGIDVLLISDPANMNYLSGYDGWSFYVHQMLIVIIDEAQPIWLGRSQDANGAKLTVWMHQDFIIPYPDEYVQSLPKHPMDFVAQILTEIGQSNRAIAVEMDHYYFTAACMEHLKQHLPNASFKDGTNIVNRVRIIKSDQEIEYMKRAGAIVERAMQAGIDAVQTGVRECDVAATIFHAQISGTEAYGGDYPAIVPLMPSGIKTSAPHLTWTDGTYKQGETVILEIAGCYKRYHSPLARTLVVGQPALQVVELSEIVIEGLNETLQFVKPGVTCEEVEAVWRKSIAKHGLEKESRLGYSMGLNYPPDWGEHTASLRQGDKTVIQENMTFHVIPGMWFDSFGVELSESIRVTKTGCETLANFSRELFIKHPTIHSAS</sequence>
<dbReference type="PANTHER" id="PTHR46112">
    <property type="entry name" value="AMINOPEPTIDASE"/>
    <property type="match status" value="1"/>
</dbReference>
<gene>
    <name evidence="3" type="ORF">FN960_01720</name>
</gene>
<keyword evidence="4" id="KW-1185">Reference proteome</keyword>
<dbReference type="Gene3D" id="3.40.350.10">
    <property type="entry name" value="Creatinase/prolidase N-terminal domain"/>
    <property type="match status" value="1"/>
</dbReference>
<organism evidence="3 4">
    <name type="scientific">Alkalicoccobacillus porphyridii</name>
    <dbReference type="NCBI Taxonomy" id="2597270"/>
    <lineage>
        <taxon>Bacteria</taxon>
        <taxon>Bacillati</taxon>
        <taxon>Bacillota</taxon>
        <taxon>Bacilli</taxon>
        <taxon>Bacillales</taxon>
        <taxon>Bacillaceae</taxon>
        <taxon>Alkalicoccobacillus</taxon>
    </lineage>
</organism>
<dbReference type="InterPro" id="IPR050659">
    <property type="entry name" value="Peptidase_M24B"/>
</dbReference>
<dbReference type="InterPro" id="IPR000587">
    <property type="entry name" value="Creatinase_N"/>
</dbReference>
<dbReference type="InterPro" id="IPR000994">
    <property type="entry name" value="Pept_M24"/>
</dbReference>
<evidence type="ECO:0000259" key="2">
    <source>
        <dbReference type="Pfam" id="PF01321"/>
    </source>
</evidence>
<name>A0A554A3N7_9BACI</name>
<reference evidence="3 4" key="1">
    <citation type="submission" date="2019-07" db="EMBL/GenBank/DDBJ databases">
        <authorList>
            <person name="Park Y.J."/>
            <person name="Jeong S.E."/>
            <person name="Jung H.S."/>
        </authorList>
    </citation>
    <scope>NUCLEOTIDE SEQUENCE [LARGE SCALE GENOMIC DNA]</scope>
    <source>
        <strain evidence="4">P16(2019)</strain>
    </source>
</reference>
<evidence type="ECO:0000313" key="4">
    <source>
        <dbReference type="Proteomes" id="UP000318521"/>
    </source>
</evidence>
<dbReference type="PANTHER" id="PTHR46112:SF2">
    <property type="entry name" value="XAA-PRO AMINOPEPTIDASE P-RELATED"/>
    <property type="match status" value="1"/>
</dbReference>
<dbReference type="Pfam" id="PF00557">
    <property type="entry name" value="Peptidase_M24"/>
    <property type="match status" value="1"/>
</dbReference>
<feature type="domain" description="Creatinase N-terminal" evidence="2">
    <location>
        <begin position="12"/>
        <end position="157"/>
    </location>
</feature>
<dbReference type="Proteomes" id="UP000318521">
    <property type="component" value="Unassembled WGS sequence"/>
</dbReference>
<accession>A0A554A3N7</accession>
<evidence type="ECO:0000313" key="3">
    <source>
        <dbReference type="EMBL" id="TSB48295.1"/>
    </source>
</evidence>
<dbReference type="SUPFAM" id="SSF55920">
    <property type="entry name" value="Creatinase/aminopeptidase"/>
    <property type="match status" value="1"/>
</dbReference>
<dbReference type="InterPro" id="IPR029149">
    <property type="entry name" value="Creatin/AminoP/Spt16_N"/>
</dbReference>